<comment type="caution">
    <text evidence="6">The sequence shown here is derived from an EMBL/GenBank/DDBJ whole genome shotgun (WGS) entry which is preliminary data.</text>
</comment>
<dbReference type="InterPro" id="IPR000873">
    <property type="entry name" value="AMP-dep_synth/lig_dom"/>
</dbReference>
<dbReference type="GO" id="GO:0003824">
    <property type="term" value="F:catalytic activity"/>
    <property type="evidence" value="ECO:0007669"/>
    <property type="project" value="InterPro"/>
</dbReference>
<dbReference type="Pfam" id="PF00668">
    <property type="entry name" value="Condensation"/>
    <property type="match status" value="1"/>
</dbReference>
<dbReference type="FunFam" id="3.40.50.12780:FF:000012">
    <property type="entry name" value="Non-ribosomal peptide synthetase"/>
    <property type="match status" value="1"/>
</dbReference>
<dbReference type="InterPro" id="IPR045851">
    <property type="entry name" value="AMP-bd_C_sf"/>
</dbReference>
<dbReference type="InterPro" id="IPR025110">
    <property type="entry name" value="AMP-bd_C"/>
</dbReference>
<dbReference type="NCBIfam" id="TIGR01733">
    <property type="entry name" value="AA-adenyl-dom"/>
    <property type="match status" value="1"/>
</dbReference>
<evidence type="ECO:0000259" key="5">
    <source>
        <dbReference type="PROSITE" id="PS50075"/>
    </source>
</evidence>
<dbReference type="InterPro" id="IPR006162">
    <property type="entry name" value="Ppantetheine_attach_site"/>
</dbReference>
<evidence type="ECO:0000256" key="4">
    <source>
        <dbReference type="ARBA" id="ARBA00022553"/>
    </source>
</evidence>
<dbReference type="EMBL" id="PNOT02000332">
    <property type="protein sequence ID" value="TSE02847.1"/>
    <property type="molecule type" value="Genomic_DNA"/>
</dbReference>
<dbReference type="PANTHER" id="PTHR45527:SF1">
    <property type="entry name" value="FATTY ACID SYNTHASE"/>
    <property type="match status" value="1"/>
</dbReference>
<evidence type="ECO:0000313" key="7">
    <source>
        <dbReference type="Proteomes" id="UP000235507"/>
    </source>
</evidence>
<dbReference type="FunFam" id="3.40.50.980:FF:000001">
    <property type="entry name" value="Non-ribosomal peptide synthetase"/>
    <property type="match status" value="1"/>
</dbReference>
<dbReference type="PROSITE" id="PS00455">
    <property type="entry name" value="AMP_BINDING"/>
    <property type="match status" value="1"/>
</dbReference>
<evidence type="ECO:0000256" key="2">
    <source>
        <dbReference type="ARBA" id="ARBA00006432"/>
    </source>
</evidence>
<dbReference type="SUPFAM" id="SSF52777">
    <property type="entry name" value="CoA-dependent acyltransferases"/>
    <property type="match status" value="2"/>
</dbReference>
<dbReference type="RefSeq" id="WP_143977306.1">
    <property type="nucleotide sequence ID" value="NZ_PNOT02000332.1"/>
</dbReference>
<proteinExistence type="inferred from homology"/>
<keyword evidence="3" id="KW-0596">Phosphopantetheine</keyword>
<dbReference type="Pfam" id="PF00550">
    <property type="entry name" value="PP-binding"/>
    <property type="match status" value="1"/>
</dbReference>
<keyword evidence="7" id="KW-1185">Reference proteome</keyword>
<feature type="domain" description="Carrier" evidence="5">
    <location>
        <begin position="904"/>
        <end position="978"/>
    </location>
</feature>
<feature type="non-terminal residue" evidence="6">
    <location>
        <position position="1"/>
    </location>
</feature>
<dbReference type="FunFam" id="2.30.38.10:FF:000001">
    <property type="entry name" value="Non-ribosomal peptide synthetase PvdI"/>
    <property type="match status" value="1"/>
</dbReference>
<dbReference type="GO" id="GO:0005737">
    <property type="term" value="C:cytoplasm"/>
    <property type="evidence" value="ECO:0007669"/>
    <property type="project" value="TreeGrafter"/>
</dbReference>
<dbReference type="InterPro" id="IPR009081">
    <property type="entry name" value="PP-bd_ACP"/>
</dbReference>
<dbReference type="CDD" id="cd05930">
    <property type="entry name" value="A_NRPS"/>
    <property type="match status" value="1"/>
</dbReference>
<evidence type="ECO:0000313" key="6">
    <source>
        <dbReference type="EMBL" id="TSE02847.1"/>
    </source>
</evidence>
<dbReference type="FunFam" id="3.30.300.30:FF:000010">
    <property type="entry name" value="Enterobactin synthetase component F"/>
    <property type="match status" value="1"/>
</dbReference>
<dbReference type="Gene3D" id="1.10.1200.10">
    <property type="entry name" value="ACP-like"/>
    <property type="match status" value="1"/>
</dbReference>
<dbReference type="SUPFAM" id="SSF56801">
    <property type="entry name" value="Acetyl-CoA synthetase-like"/>
    <property type="match status" value="1"/>
</dbReference>
<dbReference type="InterPro" id="IPR023213">
    <property type="entry name" value="CAT-like_dom_sf"/>
</dbReference>
<organism evidence="6 7">
    <name type="scientific">Mesorhizobium intechi</name>
    <dbReference type="NCBI Taxonomy" id="537601"/>
    <lineage>
        <taxon>Bacteria</taxon>
        <taxon>Pseudomonadati</taxon>
        <taxon>Pseudomonadota</taxon>
        <taxon>Alphaproteobacteria</taxon>
        <taxon>Hyphomicrobiales</taxon>
        <taxon>Phyllobacteriaceae</taxon>
        <taxon>Mesorhizobium</taxon>
    </lineage>
</organism>
<dbReference type="Pfam" id="PF00501">
    <property type="entry name" value="AMP-binding"/>
    <property type="match status" value="1"/>
</dbReference>
<dbReference type="InterPro" id="IPR001242">
    <property type="entry name" value="Condensation_dom"/>
</dbReference>
<dbReference type="Gene3D" id="3.30.559.10">
    <property type="entry name" value="Chloramphenicol acetyltransferase-like domain"/>
    <property type="match status" value="1"/>
</dbReference>
<dbReference type="SUPFAM" id="SSF47336">
    <property type="entry name" value="ACP-like"/>
    <property type="match status" value="1"/>
</dbReference>
<dbReference type="Gene3D" id="2.30.38.10">
    <property type="entry name" value="Luciferase, Domain 3"/>
    <property type="match status" value="1"/>
</dbReference>
<dbReference type="InterPro" id="IPR020845">
    <property type="entry name" value="AMP-binding_CS"/>
</dbReference>
<dbReference type="AlphaFoldDB" id="A0A8T9AI82"/>
<comment type="similarity">
    <text evidence="2">Belongs to the ATP-dependent AMP-binding enzyme family.</text>
</comment>
<dbReference type="Pfam" id="PF13193">
    <property type="entry name" value="AMP-binding_C"/>
    <property type="match status" value="1"/>
</dbReference>
<evidence type="ECO:0000256" key="3">
    <source>
        <dbReference type="ARBA" id="ARBA00022450"/>
    </source>
</evidence>
<dbReference type="InterPro" id="IPR010071">
    <property type="entry name" value="AA_adenyl_dom"/>
</dbReference>
<evidence type="ECO:0000256" key="1">
    <source>
        <dbReference type="ARBA" id="ARBA00001957"/>
    </source>
</evidence>
<dbReference type="PROSITE" id="PS50075">
    <property type="entry name" value="CARRIER"/>
    <property type="match status" value="1"/>
</dbReference>
<dbReference type="CDD" id="cd19544">
    <property type="entry name" value="E-C_NRPS"/>
    <property type="match status" value="1"/>
</dbReference>
<name>A0A8T9AI82_9HYPH</name>
<dbReference type="Gene3D" id="3.30.300.30">
    <property type="match status" value="1"/>
</dbReference>
<dbReference type="FunFam" id="1.10.1200.10:FF:000005">
    <property type="entry name" value="Nonribosomal peptide synthetase 1"/>
    <property type="match status" value="1"/>
</dbReference>
<dbReference type="PANTHER" id="PTHR45527">
    <property type="entry name" value="NONRIBOSOMAL PEPTIDE SYNTHETASE"/>
    <property type="match status" value="1"/>
</dbReference>
<accession>A0A8T9AI82</accession>
<dbReference type="Gene3D" id="3.40.50.980">
    <property type="match status" value="2"/>
</dbReference>
<comment type="cofactor">
    <cofactor evidence="1">
        <name>pantetheine 4'-phosphate</name>
        <dbReference type="ChEBI" id="CHEBI:47942"/>
    </cofactor>
</comment>
<dbReference type="Gene3D" id="3.30.559.30">
    <property type="entry name" value="Nonribosomal peptide synthetase, condensation domain"/>
    <property type="match status" value="1"/>
</dbReference>
<dbReference type="OrthoDB" id="9803968at2"/>
<dbReference type="Proteomes" id="UP000235507">
    <property type="component" value="Unassembled WGS sequence"/>
</dbReference>
<protein>
    <submittedName>
        <fullName evidence="6">Amino acid adenylation domain-containing protein</fullName>
    </submittedName>
</protein>
<gene>
    <name evidence="6" type="ORF">C1D09_028290</name>
</gene>
<sequence length="982" mass="107584">SSPVQVVWRHAPLSVTEVELDPAAGSGVEQLRHRYDPQHLRLDLTQAPLLRYVVARDSAADRWLLLAMHHHLIGDHSTVEILHEEIEAILAGREAELPVAEPFRNVVAQARLGVAKVEHERYFRERLGDIDEPVLPFGLAEVRGDGEEIVEVYRVLPQALNDRLRMQARRLGVSLASLCHVAWGQVVARTSGRETVVFGTVLLGRMQAGAGADRAMGLFINTLPLRLDLDGRGVAAGVRDAHLRLAELLQHEHAPLALAQRCSAVAAGTPLFSALLNYRHIGAEKAEMPSLSGAEWLDGEERTNYPLTLAVDDFGTELGLTAQVVEAVSGDRVIGLMQRALESLAQALEEAPEMPLRSLDVLPQDERELVLETWNRTEAAYPSDRCIHQLFEEQVRRTPDAAALAFEGQVLTYGELNAEANRLAHRLIGLGVKPDDRVGLCMERSMAMVVGLLGVLKAGGAYVPLDSAYPSERLGLMVSDADPRLVLVDRVGRAALGDALSDRETIALDEAWAEGEDYPANDPDPGELGLTPRHLAYVIYTSGSTGKPKGVMVEHRGLHNLMRWYLDDLGLTPSDNVLLLSSYNFDLTQKNIFGPLMVGGVLHLAQDAFIPEVLAELIAQQRITHINLSPSAFHALIDAGRADSFRSLRRVVLGGEPVQPAKLQMLRDLSVEFVNSYGPTECSDVATWHRLAPDLEPYLADSVPIGRPIPNARLYVLDGHGEPVPLGVAGELYIGGAGVARGYLNRPELTAERFVADRFSGDPQARMYRTGDLVRYLPDGNLLFLGRNDHQVKIRGFRIELGEIEARLVGHALVREAVVIAREDTPGDKRLVAYVVAKDEAKSDAGGELAAVLRAHLSATLPEYMVPAAYVTLEALPLTPNGKLDRRALPAPDEEAYARGAYEAPQGEVETILAGIWQELLGVEQVGRQDSFFELGGHSLLAVRLLERLRRLGLGAAIRDLFEHPRLADFALATRKLVEIRL</sequence>
<dbReference type="GO" id="GO:0044550">
    <property type="term" value="P:secondary metabolite biosynthetic process"/>
    <property type="evidence" value="ECO:0007669"/>
    <property type="project" value="UniProtKB-ARBA"/>
</dbReference>
<dbReference type="PROSITE" id="PS00012">
    <property type="entry name" value="PHOSPHOPANTETHEINE"/>
    <property type="match status" value="1"/>
</dbReference>
<dbReference type="InterPro" id="IPR036736">
    <property type="entry name" value="ACP-like_sf"/>
</dbReference>
<dbReference type="GO" id="GO:0043041">
    <property type="term" value="P:amino acid activation for nonribosomal peptide biosynthetic process"/>
    <property type="evidence" value="ECO:0007669"/>
    <property type="project" value="TreeGrafter"/>
</dbReference>
<dbReference type="GO" id="GO:0031177">
    <property type="term" value="F:phosphopantetheine binding"/>
    <property type="evidence" value="ECO:0007669"/>
    <property type="project" value="TreeGrafter"/>
</dbReference>
<reference evidence="6" key="1">
    <citation type="submission" date="2019-07" db="EMBL/GenBank/DDBJ databases">
        <title>Mesorhizobum intechiensis sp. nov. isolated from nodules of Lotus tenuis growing in lowlands of the Flooding Pampa, Argentina.</title>
        <authorList>
            <person name="Estrella M.J."/>
            <person name="Torres Tejerizo G.A."/>
            <person name="Cumpa Velazquez L.M."/>
            <person name="Fontana F."/>
            <person name="Hansen L."/>
            <person name="Pistorio M."/>
            <person name="Sannazzaro A.I."/>
        </authorList>
    </citation>
    <scope>NUCLEOTIDE SEQUENCE</scope>
    <source>
        <strain evidence="6">BD68</strain>
    </source>
</reference>
<keyword evidence="4" id="KW-0597">Phosphoprotein</keyword>